<dbReference type="InterPro" id="IPR020471">
    <property type="entry name" value="AKR"/>
</dbReference>
<accession>A0ABW2V232</accession>
<dbReference type="InterPro" id="IPR018170">
    <property type="entry name" value="Aldo/ket_reductase_CS"/>
</dbReference>
<feature type="domain" description="NADP-dependent oxidoreductase" evidence="4">
    <location>
        <begin position="23"/>
        <end position="265"/>
    </location>
</feature>
<gene>
    <name evidence="5" type="ORF">ACFQWB_04990</name>
</gene>
<name>A0ABW2V232_9BACL</name>
<dbReference type="SUPFAM" id="SSF51430">
    <property type="entry name" value="NAD(P)-linked oxidoreductase"/>
    <property type="match status" value="1"/>
</dbReference>
<dbReference type="InterPro" id="IPR044500">
    <property type="entry name" value="AKR5G"/>
</dbReference>
<dbReference type="CDD" id="cd19157">
    <property type="entry name" value="AKR_AKR5G1-3"/>
    <property type="match status" value="1"/>
</dbReference>
<evidence type="ECO:0000313" key="6">
    <source>
        <dbReference type="Proteomes" id="UP001596528"/>
    </source>
</evidence>
<dbReference type="PROSITE" id="PS00798">
    <property type="entry name" value="ALDOKETO_REDUCTASE_1"/>
    <property type="match status" value="1"/>
</dbReference>
<dbReference type="PANTHER" id="PTHR43827:SF3">
    <property type="entry name" value="NADP-DEPENDENT OXIDOREDUCTASE DOMAIN-CONTAINING PROTEIN"/>
    <property type="match status" value="1"/>
</dbReference>
<keyword evidence="3" id="KW-0560">Oxidoreductase</keyword>
<dbReference type="InterPro" id="IPR023210">
    <property type="entry name" value="NADP_OxRdtase_dom"/>
</dbReference>
<keyword evidence="6" id="KW-1185">Reference proteome</keyword>
<evidence type="ECO:0000259" key="4">
    <source>
        <dbReference type="Pfam" id="PF00248"/>
    </source>
</evidence>
<dbReference type="EMBL" id="JBHTGQ010000011">
    <property type="protein sequence ID" value="MFC7749298.1"/>
    <property type="molecule type" value="Genomic_DNA"/>
</dbReference>
<sequence length="281" mass="31288">MTTAASIADAVTLANGVRMPWVGLGVWRVEDGDVVINSVKAALAAGYRSIDTAAIYRNEEGVGRAIAESGIPRDELFITTKVWNADQGYDSTLRAFEASMEKLGLETLDLYLIHWPMPKKGRFKETWKALEKLYKEKRVRAIGVSNFQPAHLDALMADAEVKPMVNQVELHPRLAQRELREYCRRHGIQIEAWSPLGQGQLLEDPTLKEIAQKYGKTTAQVILRWDLQNGVVVIPKSVNADRIASNAQLFDFELSAEDMARIDALDCGGRIGPDPDVLETE</sequence>
<organism evidence="5 6">
    <name type="scientific">Paenibacillus thermoaerophilus</name>
    <dbReference type="NCBI Taxonomy" id="1215385"/>
    <lineage>
        <taxon>Bacteria</taxon>
        <taxon>Bacillati</taxon>
        <taxon>Bacillota</taxon>
        <taxon>Bacilli</taxon>
        <taxon>Bacillales</taxon>
        <taxon>Paenibacillaceae</taxon>
        <taxon>Paenibacillus</taxon>
    </lineage>
</organism>
<dbReference type="PRINTS" id="PR00069">
    <property type="entry name" value="ALDKETRDTASE"/>
</dbReference>
<reference evidence="6" key="1">
    <citation type="journal article" date="2019" name="Int. J. Syst. Evol. Microbiol.">
        <title>The Global Catalogue of Microorganisms (GCM) 10K type strain sequencing project: providing services to taxonomists for standard genome sequencing and annotation.</title>
        <authorList>
            <consortium name="The Broad Institute Genomics Platform"/>
            <consortium name="The Broad Institute Genome Sequencing Center for Infectious Disease"/>
            <person name="Wu L."/>
            <person name="Ma J."/>
        </authorList>
    </citation>
    <scope>NUCLEOTIDE SEQUENCE [LARGE SCALE GENOMIC DNA]</scope>
    <source>
        <strain evidence="6">JCM 18657</strain>
    </source>
</reference>
<evidence type="ECO:0000256" key="2">
    <source>
        <dbReference type="ARBA" id="ARBA00022857"/>
    </source>
</evidence>
<dbReference type="RefSeq" id="WP_138789620.1">
    <property type="nucleotide sequence ID" value="NZ_JBHTGQ010000011.1"/>
</dbReference>
<dbReference type="PROSITE" id="PS00062">
    <property type="entry name" value="ALDOKETO_REDUCTASE_2"/>
    <property type="match status" value="1"/>
</dbReference>
<dbReference type="Gene3D" id="3.20.20.100">
    <property type="entry name" value="NADP-dependent oxidoreductase domain"/>
    <property type="match status" value="1"/>
</dbReference>
<dbReference type="Pfam" id="PF00248">
    <property type="entry name" value="Aldo_ket_red"/>
    <property type="match status" value="1"/>
</dbReference>
<dbReference type="PANTHER" id="PTHR43827">
    <property type="entry name" value="2,5-DIKETO-D-GLUCONIC ACID REDUCTASE"/>
    <property type="match status" value="1"/>
</dbReference>
<comment type="similarity">
    <text evidence="1">Belongs to the aldo/keto reductase family.</text>
</comment>
<comment type="caution">
    <text evidence="5">The sequence shown here is derived from an EMBL/GenBank/DDBJ whole genome shotgun (WGS) entry which is preliminary data.</text>
</comment>
<dbReference type="Proteomes" id="UP001596528">
    <property type="component" value="Unassembled WGS sequence"/>
</dbReference>
<keyword evidence="2" id="KW-0521">NADP</keyword>
<protein>
    <submittedName>
        <fullName evidence="5">Aldo/keto reductase</fullName>
    </submittedName>
</protein>
<dbReference type="PIRSF" id="PIRSF000097">
    <property type="entry name" value="AKR"/>
    <property type="match status" value="1"/>
</dbReference>
<evidence type="ECO:0000256" key="1">
    <source>
        <dbReference type="ARBA" id="ARBA00007905"/>
    </source>
</evidence>
<evidence type="ECO:0000313" key="5">
    <source>
        <dbReference type="EMBL" id="MFC7749298.1"/>
    </source>
</evidence>
<dbReference type="InterPro" id="IPR036812">
    <property type="entry name" value="NAD(P)_OxRdtase_dom_sf"/>
</dbReference>
<evidence type="ECO:0000256" key="3">
    <source>
        <dbReference type="ARBA" id="ARBA00023002"/>
    </source>
</evidence>
<dbReference type="PROSITE" id="PS00063">
    <property type="entry name" value="ALDOKETO_REDUCTASE_3"/>
    <property type="match status" value="1"/>
</dbReference>
<proteinExistence type="inferred from homology"/>